<keyword evidence="2" id="KW-1185">Reference proteome</keyword>
<dbReference type="EMBL" id="JAUPFM010000009">
    <property type="protein sequence ID" value="KAK2842722.1"/>
    <property type="molecule type" value="Genomic_DNA"/>
</dbReference>
<dbReference type="Gene3D" id="3.90.175.10">
    <property type="entry name" value="Diphtheria Toxin, domain 1"/>
    <property type="match status" value="1"/>
</dbReference>
<sequence length="247" mass="28274">MFDCHVALEALGAILNTEVTSHQKQGSLRQARPPRAGRAQHEPLLISHFITKLVDLEDVITGKCHIIDEEEFFDPKYNYDFTNIKDTKTFYRGGEKYERPCGWQRYALKVLDKYEDGNTWLGTGYRRTDSEPGEWPVSYHGTSKPGAESIIGGHYKPGPCAMFGRGIYSTPLMSVASEYAFQKKFTSKKTGKTYEVILQNRINPKYREKHNNDKYWLIPIPAGTSPSQEQVMVDRSIRPYSLLLKEV</sequence>
<dbReference type="PANTHER" id="PTHR36649:SF28">
    <property type="entry name" value="UBIQUITIN-LIKE DOMAIN-CONTAINING PROTEIN"/>
    <property type="match status" value="1"/>
</dbReference>
<dbReference type="SUPFAM" id="SSF56399">
    <property type="entry name" value="ADP-ribosylation"/>
    <property type="match status" value="1"/>
</dbReference>
<evidence type="ECO:0000313" key="2">
    <source>
        <dbReference type="Proteomes" id="UP001187415"/>
    </source>
</evidence>
<gene>
    <name evidence="1" type="ORF">Q5P01_012922</name>
</gene>
<organism evidence="1 2">
    <name type="scientific">Channa striata</name>
    <name type="common">Snakehead murrel</name>
    <name type="synonym">Ophicephalus striatus</name>
    <dbReference type="NCBI Taxonomy" id="64152"/>
    <lineage>
        <taxon>Eukaryota</taxon>
        <taxon>Metazoa</taxon>
        <taxon>Chordata</taxon>
        <taxon>Craniata</taxon>
        <taxon>Vertebrata</taxon>
        <taxon>Euteleostomi</taxon>
        <taxon>Actinopterygii</taxon>
        <taxon>Neopterygii</taxon>
        <taxon>Teleostei</taxon>
        <taxon>Neoteleostei</taxon>
        <taxon>Acanthomorphata</taxon>
        <taxon>Anabantaria</taxon>
        <taxon>Anabantiformes</taxon>
        <taxon>Channoidei</taxon>
        <taxon>Channidae</taxon>
        <taxon>Channa</taxon>
    </lineage>
</organism>
<name>A0AA88SM38_CHASR</name>
<accession>A0AA88SM38</accession>
<reference evidence="1" key="1">
    <citation type="submission" date="2023-07" db="EMBL/GenBank/DDBJ databases">
        <title>Chromosome-level Genome Assembly of Striped Snakehead (Channa striata).</title>
        <authorList>
            <person name="Liu H."/>
        </authorList>
    </citation>
    <scope>NUCLEOTIDE SEQUENCE</scope>
    <source>
        <strain evidence="1">Gz</strain>
        <tissue evidence="1">Muscle</tissue>
    </source>
</reference>
<proteinExistence type="predicted"/>
<evidence type="ECO:0000313" key="1">
    <source>
        <dbReference type="EMBL" id="KAK2842722.1"/>
    </source>
</evidence>
<dbReference type="Proteomes" id="UP001187415">
    <property type="component" value="Unassembled WGS sequence"/>
</dbReference>
<comment type="caution">
    <text evidence="1">The sequence shown here is derived from an EMBL/GenBank/DDBJ whole genome shotgun (WGS) entry which is preliminary data.</text>
</comment>
<protein>
    <recommendedName>
        <fullName evidence="3">PARP catalytic domain-containing protein</fullName>
    </recommendedName>
</protein>
<dbReference type="AlphaFoldDB" id="A0AA88SM38"/>
<evidence type="ECO:0008006" key="3">
    <source>
        <dbReference type="Google" id="ProtNLM"/>
    </source>
</evidence>
<dbReference type="PANTHER" id="PTHR36649">
    <property type="entry name" value="UBIQUITIN-LIKE DOMAIN-CONTAINING PROTEIN"/>
    <property type="match status" value="1"/>
</dbReference>